<evidence type="ECO:0000256" key="15">
    <source>
        <dbReference type="SAM" id="Phobius"/>
    </source>
</evidence>
<evidence type="ECO:0000256" key="12">
    <source>
        <dbReference type="ARBA" id="ARBA00053067"/>
    </source>
</evidence>
<evidence type="ECO:0000256" key="9">
    <source>
        <dbReference type="ARBA" id="ARBA00023128"/>
    </source>
</evidence>
<evidence type="ECO:0000256" key="5">
    <source>
        <dbReference type="ARBA" id="ARBA00022692"/>
    </source>
</evidence>
<evidence type="ECO:0000256" key="6">
    <source>
        <dbReference type="ARBA" id="ARBA00022781"/>
    </source>
</evidence>
<evidence type="ECO:0000256" key="10">
    <source>
        <dbReference type="ARBA" id="ARBA00023136"/>
    </source>
</evidence>
<feature type="transmembrane region" description="Helical" evidence="15">
    <location>
        <begin position="6"/>
        <end position="24"/>
    </location>
</feature>
<evidence type="ECO:0000256" key="11">
    <source>
        <dbReference type="ARBA" id="ARBA00023310"/>
    </source>
</evidence>
<comment type="subcellular location">
    <subcellularLocation>
        <location evidence="1 14">Mitochondrion membrane</location>
        <topology evidence="1 14">Single-pass membrane protein</topology>
    </subcellularLocation>
</comment>
<comment type="similarity">
    <text evidence="2 14">Belongs to the ATPase protein 8 family.</text>
</comment>
<keyword evidence="7 15" id="KW-1133">Transmembrane helix</keyword>
<dbReference type="AlphaFoldDB" id="A0A6H0DN80"/>
<evidence type="ECO:0000256" key="7">
    <source>
        <dbReference type="ARBA" id="ARBA00022989"/>
    </source>
</evidence>
<sequence length="54" mass="6425">MPQLNPSPWLMILLLSWTIFLFFIPTKVITHIFPNKLIPGAKNTFTKTPWTWPW</sequence>
<keyword evidence="5 14" id="KW-0812">Transmembrane</keyword>
<keyword evidence="3 14" id="KW-0813">Transport</keyword>
<dbReference type="GO" id="GO:0015078">
    <property type="term" value="F:proton transmembrane transporter activity"/>
    <property type="evidence" value="ECO:0007669"/>
    <property type="project" value="InterPro"/>
</dbReference>
<evidence type="ECO:0000256" key="2">
    <source>
        <dbReference type="ARBA" id="ARBA00008892"/>
    </source>
</evidence>
<keyword evidence="4 14" id="KW-0138">CF(0)</keyword>
<organism evidence="16">
    <name type="scientific">Synchiropus sycorax</name>
    <name type="common">ruby dragonet</name>
    <dbReference type="NCBI Taxonomy" id="2723631"/>
    <lineage>
        <taxon>Eukaryota</taxon>
        <taxon>Metazoa</taxon>
        <taxon>Chordata</taxon>
        <taxon>Craniata</taxon>
        <taxon>Vertebrata</taxon>
        <taxon>Euteleostomi</taxon>
        <taxon>Actinopterygii</taxon>
        <taxon>Neopterygii</taxon>
        <taxon>Teleostei</taxon>
        <taxon>Neoteleostei</taxon>
        <taxon>Acanthomorphata</taxon>
        <taxon>Syngnathiaria</taxon>
        <taxon>Syngnathiformes</taxon>
        <taxon>Callionymoidei</taxon>
        <taxon>Callionymidae</taxon>
        <taxon>Synchiropus</taxon>
    </lineage>
</organism>
<keyword evidence="11" id="KW-0066">ATP synthesis</keyword>
<dbReference type="GO" id="GO:0015986">
    <property type="term" value="P:proton motive force-driven ATP synthesis"/>
    <property type="evidence" value="ECO:0007669"/>
    <property type="project" value="InterPro"/>
</dbReference>
<dbReference type="InterPro" id="IPR001421">
    <property type="entry name" value="ATP8_metazoa"/>
</dbReference>
<evidence type="ECO:0000256" key="1">
    <source>
        <dbReference type="ARBA" id="ARBA00004304"/>
    </source>
</evidence>
<dbReference type="GO" id="GO:0045259">
    <property type="term" value="C:proton-transporting ATP synthase complex"/>
    <property type="evidence" value="ECO:0007669"/>
    <property type="project" value="UniProtKB-KW"/>
</dbReference>
<dbReference type="GeneID" id="54603758"/>
<comment type="function">
    <text evidence="12">Subunit 8, of the mitochondrial membrane ATP synthase complex (F(1)F(0) ATP synthase or Complex V) that produces ATP from ADP in the presence of a proton gradient across the membrane which is generated by electron transport complexes of the respiratory chain. ATP synthase complex consist of a soluble F(1) head domain - the catalytic core - and a membrane F(1) domain - the membrane proton channel. These two domains are linked by a central stalk rotating inside the F(1) region and a stationary peripheral stalk. During catalysis, ATP synthesis in the catalytic domain of F(1) is coupled via a rotary mechanism of the central stalk subunits to proton translocation. In vivo, can only synthesize ATP although its ATP hydrolase activity can be activated artificially in vitro. Part of the complex F(0) domain.</text>
</comment>
<dbReference type="InterPro" id="IPR050635">
    <property type="entry name" value="ATPase_protein_8"/>
</dbReference>
<dbReference type="Pfam" id="PF00895">
    <property type="entry name" value="ATP-synt_8"/>
    <property type="match status" value="1"/>
</dbReference>
<geneLocation type="mitochondrion" evidence="16"/>
<gene>
    <name evidence="16" type="primary">ATP8</name>
</gene>
<dbReference type="PANTHER" id="PTHR39937">
    <property type="entry name" value="ATP SYNTHASE PROTEIN 8"/>
    <property type="match status" value="1"/>
</dbReference>
<keyword evidence="9 14" id="KW-0496">Mitochondrion</keyword>
<dbReference type="CTD" id="4509"/>
<evidence type="ECO:0000313" key="16">
    <source>
        <dbReference type="EMBL" id="QIS89400.1"/>
    </source>
</evidence>
<evidence type="ECO:0000256" key="4">
    <source>
        <dbReference type="ARBA" id="ARBA00022547"/>
    </source>
</evidence>
<evidence type="ECO:0000256" key="13">
    <source>
        <dbReference type="ARBA" id="ARBA00064647"/>
    </source>
</evidence>
<keyword evidence="10 15" id="KW-0472">Membrane</keyword>
<dbReference type="EMBL" id="MN732544">
    <property type="protein sequence ID" value="QIS89400.1"/>
    <property type="molecule type" value="Genomic_DNA"/>
</dbReference>
<proteinExistence type="inferred from homology"/>
<comment type="subunit">
    <text evidence="13">Component of the ATP synthase complex composed at least of ATP5F1A/subunit alpha, ATP5F1B/subunit beta, ATP5MC1/subunit c (homooctomer), MT-ATP6/subunit a, MT-ATP8/subunit 8, ATP5ME/subunit e, ATP5MF/subunit f, ATP5MG/subunit g, ATP5MK/subunit k, ATP5MJ/subunit j, ATP5F1C/subunit gamma, ATP5F1D/subunit delta, ATP5F1E/subunit epsilon, ATP5PF/subunit F6, ATP5PB/subunit b, ATP5PD/subunit d, ATP5PO/subunit OSCP. ATP synthase complex consists of a soluble F(1) head domain (subunits alpha(3) and beta(3)) - the catalytic core - and a membrane F(0) domain - the membrane proton channel (subunits c, a, 8, e, f, g, k and j). These two domains are linked by a central stalk (subunits gamma, delta, and epsilon) rotating inside the F1 region and a stationary peripheral stalk (subunits F6, b, d, and OSCP).</text>
</comment>
<keyword evidence="6 14" id="KW-0375">Hydrogen ion transport</keyword>
<dbReference type="PANTHER" id="PTHR39937:SF1">
    <property type="entry name" value="ATP SYNTHASE PROTEIN 8"/>
    <property type="match status" value="1"/>
</dbReference>
<keyword evidence="8 14" id="KW-0406">Ion transport</keyword>
<evidence type="ECO:0000256" key="3">
    <source>
        <dbReference type="ARBA" id="ARBA00022448"/>
    </source>
</evidence>
<protein>
    <recommendedName>
        <fullName evidence="14">ATP synthase complex subunit 8</fullName>
    </recommendedName>
</protein>
<evidence type="ECO:0000256" key="8">
    <source>
        <dbReference type="ARBA" id="ARBA00023065"/>
    </source>
</evidence>
<reference evidence="16" key="1">
    <citation type="journal article" date="2020" name="Mitochondrial DNA Part B Resour">
        <title>Next-generation sequencing yields the first complete mitochondrial genome of the ruby dragonet Synchiropus sycorax (Syngnathiformes, Callionymidae).</title>
        <authorList>
            <person name="Wang C."/>
            <person name="Zhou S."/>
        </authorList>
    </citation>
    <scope>NUCLEOTIDE SEQUENCE</scope>
    <source>
        <tissue evidence="16">Muscle</tissue>
    </source>
</reference>
<dbReference type="RefSeq" id="YP_009764049.1">
    <property type="nucleotide sequence ID" value="NC_047299.1"/>
</dbReference>
<evidence type="ECO:0000256" key="14">
    <source>
        <dbReference type="RuleBase" id="RU003661"/>
    </source>
</evidence>
<dbReference type="GO" id="GO:0031966">
    <property type="term" value="C:mitochondrial membrane"/>
    <property type="evidence" value="ECO:0007669"/>
    <property type="project" value="UniProtKB-SubCell"/>
</dbReference>
<name>A0A6H0DN80_9TELE</name>
<accession>A0A6H0DN80</accession>